<sequence>MASRIVKSTLLQRIKNIKGQRRNYGGDHLTRLEVDLVNRNTMDLLPQAKGSWQELNNKRQAVNNAWLGFGTLLFLSAIFGTISIGYWEDAYFKPPYEQVRSEFPGAKYAQ</sequence>
<proteinExistence type="predicted"/>
<gene>
    <name evidence="2" type="ORF">OXX778_LOCUS270</name>
</gene>
<evidence type="ECO:0008006" key="4">
    <source>
        <dbReference type="Google" id="ProtNLM"/>
    </source>
</evidence>
<keyword evidence="3" id="KW-1185">Reference proteome</keyword>
<dbReference type="Proteomes" id="UP000663879">
    <property type="component" value="Unassembled WGS sequence"/>
</dbReference>
<keyword evidence="1" id="KW-0472">Membrane</keyword>
<comment type="caution">
    <text evidence="2">The sequence shown here is derived from an EMBL/GenBank/DDBJ whole genome shotgun (WGS) entry which is preliminary data.</text>
</comment>
<keyword evidence="1" id="KW-1133">Transmembrane helix</keyword>
<feature type="transmembrane region" description="Helical" evidence="1">
    <location>
        <begin position="65"/>
        <end position="87"/>
    </location>
</feature>
<protein>
    <recommendedName>
        <fullName evidence="4">Deltamethrin resistance protein prag01 domain-containing protein</fullName>
    </recommendedName>
</protein>
<evidence type="ECO:0000313" key="3">
    <source>
        <dbReference type="Proteomes" id="UP000663879"/>
    </source>
</evidence>
<evidence type="ECO:0000256" key="1">
    <source>
        <dbReference type="SAM" id="Phobius"/>
    </source>
</evidence>
<organism evidence="2 3">
    <name type="scientific">Brachionus calyciflorus</name>
    <dbReference type="NCBI Taxonomy" id="104777"/>
    <lineage>
        <taxon>Eukaryota</taxon>
        <taxon>Metazoa</taxon>
        <taxon>Spiralia</taxon>
        <taxon>Gnathifera</taxon>
        <taxon>Rotifera</taxon>
        <taxon>Eurotatoria</taxon>
        <taxon>Monogononta</taxon>
        <taxon>Pseudotrocha</taxon>
        <taxon>Ploima</taxon>
        <taxon>Brachionidae</taxon>
        <taxon>Brachionus</taxon>
    </lineage>
</organism>
<keyword evidence="1" id="KW-0812">Transmembrane</keyword>
<evidence type="ECO:0000313" key="2">
    <source>
        <dbReference type="EMBL" id="CAF0705598.1"/>
    </source>
</evidence>
<dbReference type="OrthoDB" id="9981889at2759"/>
<name>A0A813LVZ5_9BILA</name>
<reference evidence="2" key="1">
    <citation type="submission" date="2021-02" db="EMBL/GenBank/DDBJ databases">
        <authorList>
            <person name="Nowell W R."/>
        </authorList>
    </citation>
    <scope>NUCLEOTIDE SEQUENCE</scope>
    <source>
        <strain evidence="2">Ploen Becks lab</strain>
    </source>
</reference>
<accession>A0A813LVZ5</accession>
<dbReference type="EMBL" id="CAJNOC010000012">
    <property type="protein sequence ID" value="CAF0705598.1"/>
    <property type="molecule type" value="Genomic_DNA"/>
</dbReference>
<dbReference type="AlphaFoldDB" id="A0A813LVZ5"/>